<dbReference type="GO" id="GO:0000026">
    <property type="term" value="F:alpha-1,2-mannosyltransferase activity"/>
    <property type="evidence" value="ECO:0007669"/>
    <property type="project" value="TreeGrafter"/>
</dbReference>
<proteinExistence type="inferred from homology"/>
<evidence type="ECO:0000256" key="5">
    <source>
        <dbReference type="ARBA" id="ARBA00022824"/>
    </source>
</evidence>
<evidence type="ECO:0000313" key="10">
    <source>
        <dbReference type="Proteomes" id="UP000220158"/>
    </source>
</evidence>
<keyword evidence="3 9" id="KW-0808">Transferase</keyword>
<dbReference type="OrthoDB" id="416834at2759"/>
<evidence type="ECO:0000256" key="6">
    <source>
        <dbReference type="ARBA" id="ARBA00022989"/>
    </source>
</evidence>
<dbReference type="Pfam" id="PF03901">
    <property type="entry name" value="Glyco_transf_22"/>
    <property type="match status" value="2"/>
</dbReference>
<dbReference type="RefSeq" id="XP_028534675.1">
    <property type="nucleotide sequence ID" value="XM_028678380.1"/>
</dbReference>
<dbReference type="GO" id="GO:0005789">
    <property type="term" value="C:endoplasmic reticulum membrane"/>
    <property type="evidence" value="ECO:0007669"/>
    <property type="project" value="UniProtKB-SubCell"/>
</dbReference>
<dbReference type="EMBL" id="LN835307">
    <property type="protein sequence ID" value="CRH01676.1"/>
    <property type="molecule type" value="Genomic_DNA"/>
</dbReference>
<sequence length="716" mass="86187">MLYCDFIKCSIPILKKIVYSKRCLFFFVFLRLFNSLFVITSFFPDEYAQSIEISHYWVFGYGHMPWEWEPCISLRSVVHPFLYAILFYILKITKLDYPVSVIYAPKIFQGICAAFCDYGLLKLIKLWYMVLYKNNKIENDDNRIFTILICYFFCWFYIYCICRTSSISFECLFNIWGVYFLSKNYYPFILENKNLNNNSDNSIMKKNSQIVKITNLKEEEMQKKNAISDLKKRKDITEIKNSSSCEDKNYTSYDDSTNKIYEKRKSKDLIRNEKLFNCNKNAHPSDNSKELIKIKHFHVKNLLLSLFFSSFCVLFRPNEAVFWLCIYFLYFIKIFNNQYVLNYKEVFIIGISYAVIFLFISVVIDSYYYGKITFSFFNFFLFNFVSGQNSFFGSHSFHFYFSCVIPSIYLTLTPFTYYSFFIFYNNLAKKKINFFYVLSRIDYVIYIATFLEVLFLSFSTHKEHKLVIGCVPFLSILTGLMLHKIKISVENSKKTNKRKKFFFFLNISFFLHLLCMFFFSRIHNSSPEKVSAYFRNLKIDNDNNISIFITDCYDIPLYSHIHRKFKIGFLDCSPMRKNGKFIDNWRKIIYDDKFGKTFYDIFDVKKNTFNSIAPYIFPEKSFYWFGYHNFNPKQKFQFSYNTINFSCLDYRFSFPLNGDLPLYIVTNSLNLPYLRKFLKEFNYHLETKPFFSYFLINENKKLVIINHYIFKRHFIN</sequence>
<feature type="transmembrane region" description="Helical" evidence="8">
    <location>
        <begin position="72"/>
        <end position="90"/>
    </location>
</feature>
<evidence type="ECO:0000256" key="8">
    <source>
        <dbReference type="RuleBase" id="RU363075"/>
    </source>
</evidence>
<comment type="subcellular location">
    <subcellularLocation>
        <location evidence="1 8">Endoplasmic reticulum membrane</location>
        <topology evidence="1 8">Multi-pass membrane protein</topology>
    </subcellularLocation>
</comment>
<evidence type="ECO:0000256" key="2">
    <source>
        <dbReference type="ARBA" id="ARBA00022676"/>
    </source>
</evidence>
<keyword evidence="7 8" id="KW-0472">Membrane</keyword>
<comment type="similarity">
    <text evidence="8">Belongs to the glycosyltransferase 22 family.</text>
</comment>
<dbReference type="KEGG" id="prel:PRELSG_1256300"/>
<feature type="transmembrane region" description="Helical" evidence="8">
    <location>
        <begin position="302"/>
        <end position="330"/>
    </location>
</feature>
<feature type="transmembrane region" description="Helical" evidence="8">
    <location>
        <begin position="23"/>
        <end position="43"/>
    </location>
</feature>
<feature type="transmembrane region" description="Helical" evidence="8">
    <location>
        <begin position="466"/>
        <end position="482"/>
    </location>
</feature>
<feature type="transmembrane region" description="Helical" evidence="8">
    <location>
        <begin position="102"/>
        <end position="124"/>
    </location>
</feature>
<name>A0A1J1H9T0_PLARL</name>
<dbReference type="VEuPathDB" id="PlasmoDB:PRELSG_1256300"/>
<feature type="transmembrane region" description="Helical" evidence="8">
    <location>
        <begin position="144"/>
        <end position="162"/>
    </location>
</feature>
<dbReference type="PANTHER" id="PTHR22760">
    <property type="entry name" value="GLYCOSYLTRANSFERASE"/>
    <property type="match status" value="1"/>
</dbReference>
<evidence type="ECO:0000256" key="4">
    <source>
        <dbReference type="ARBA" id="ARBA00022692"/>
    </source>
</evidence>
<dbReference type="GO" id="GO:0006506">
    <property type="term" value="P:GPI anchor biosynthetic process"/>
    <property type="evidence" value="ECO:0007669"/>
    <property type="project" value="TreeGrafter"/>
</dbReference>
<feature type="transmembrane region" description="Helical" evidence="8">
    <location>
        <begin position="502"/>
        <end position="519"/>
    </location>
</feature>
<keyword evidence="10" id="KW-1185">Reference proteome</keyword>
<feature type="transmembrane region" description="Helical" evidence="8">
    <location>
        <begin position="399"/>
        <end position="423"/>
    </location>
</feature>
<feature type="transmembrane region" description="Helical" evidence="8">
    <location>
        <begin position="346"/>
        <end position="364"/>
    </location>
</feature>
<feature type="transmembrane region" description="Helical" evidence="8">
    <location>
        <begin position="443"/>
        <end position="460"/>
    </location>
</feature>
<keyword evidence="2 8" id="KW-0328">Glycosyltransferase</keyword>
<dbReference type="OMA" id="FNSIAPY"/>
<dbReference type="Proteomes" id="UP000220158">
    <property type="component" value="Chromosome 12"/>
</dbReference>
<gene>
    <name evidence="9" type="primary">GPI10</name>
    <name evidence="9" type="ORF">PRELSG_1256300</name>
</gene>
<evidence type="ECO:0000256" key="3">
    <source>
        <dbReference type="ARBA" id="ARBA00022679"/>
    </source>
</evidence>
<evidence type="ECO:0000256" key="1">
    <source>
        <dbReference type="ARBA" id="ARBA00004477"/>
    </source>
</evidence>
<keyword evidence="6 8" id="KW-1133">Transmembrane helix</keyword>
<organism evidence="9 10">
    <name type="scientific">Plasmodium relictum</name>
    <dbReference type="NCBI Taxonomy" id="85471"/>
    <lineage>
        <taxon>Eukaryota</taxon>
        <taxon>Sar</taxon>
        <taxon>Alveolata</taxon>
        <taxon>Apicomplexa</taxon>
        <taxon>Aconoidasida</taxon>
        <taxon>Haemosporida</taxon>
        <taxon>Plasmodiidae</taxon>
        <taxon>Plasmodium</taxon>
        <taxon>Plasmodium (Haemamoeba)</taxon>
    </lineage>
</organism>
<dbReference type="GeneID" id="39737807"/>
<dbReference type="InterPro" id="IPR005599">
    <property type="entry name" value="GPI_mannosylTrfase"/>
</dbReference>
<reference evidence="9 10" key="1">
    <citation type="submission" date="2015-04" db="EMBL/GenBank/DDBJ databases">
        <authorList>
            <consortium name="Pathogen Informatics"/>
        </authorList>
    </citation>
    <scope>NUCLEOTIDE SEQUENCE [LARGE SCALE GENOMIC DNA]</scope>
    <source>
        <strain evidence="9 10">SGS1</strain>
    </source>
</reference>
<dbReference type="EC" id="2.4.1.-" evidence="8"/>
<dbReference type="PANTHER" id="PTHR22760:SF4">
    <property type="entry name" value="GPI MANNOSYLTRANSFERASE 3"/>
    <property type="match status" value="1"/>
</dbReference>
<evidence type="ECO:0000256" key="7">
    <source>
        <dbReference type="ARBA" id="ARBA00023136"/>
    </source>
</evidence>
<keyword evidence="5 8" id="KW-0256">Endoplasmic reticulum</keyword>
<keyword evidence="4 8" id="KW-0812">Transmembrane</keyword>
<evidence type="ECO:0000313" key="9">
    <source>
        <dbReference type="EMBL" id="CRH01676.1"/>
    </source>
</evidence>
<protein>
    <recommendedName>
        <fullName evidence="8">Mannosyltransferase</fullName>
        <ecNumber evidence="8">2.4.1.-</ecNumber>
    </recommendedName>
</protein>
<dbReference type="AlphaFoldDB" id="A0A1J1H9T0"/>
<accession>A0A1J1H9T0</accession>